<dbReference type="EMBL" id="KN824327">
    <property type="protein sequence ID" value="KIM24166.1"/>
    <property type="molecule type" value="Genomic_DNA"/>
</dbReference>
<evidence type="ECO:0000313" key="4">
    <source>
        <dbReference type="EMBL" id="KIM24166.1"/>
    </source>
</evidence>
<dbReference type="STRING" id="933852.A0A0C3AY82"/>
<dbReference type="Gene3D" id="3.30.70.3490">
    <property type="match status" value="1"/>
</dbReference>
<keyword evidence="5" id="KW-1185">Reference proteome</keyword>
<proteinExistence type="inferred from homology"/>
<dbReference type="OrthoDB" id="48057at2759"/>
<dbReference type="InterPro" id="IPR037239">
    <property type="entry name" value="OSBP_sf"/>
</dbReference>
<dbReference type="SUPFAM" id="SSF144000">
    <property type="entry name" value="Oxysterol-binding protein-like"/>
    <property type="match status" value="1"/>
</dbReference>
<comment type="similarity">
    <text evidence="1 2">Belongs to the OSBP family.</text>
</comment>
<dbReference type="GO" id="GO:0005829">
    <property type="term" value="C:cytosol"/>
    <property type="evidence" value="ECO:0007669"/>
    <property type="project" value="TreeGrafter"/>
</dbReference>
<dbReference type="PROSITE" id="PS01013">
    <property type="entry name" value="OSBP"/>
    <property type="match status" value="1"/>
</dbReference>
<dbReference type="Pfam" id="PF01237">
    <property type="entry name" value="Oxysterol_BP"/>
    <property type="match status" value="2"/>
</dbReference>
<dbReference type="PANTHER" id="PTHR10972">
    <property type="entry name" value="OXYSTEROL-BINDING PROTEIN-RELATED"/>
    <property type="match status" value="1"/>
</dbReference>
<protein>
    <recommendedName>
        <fullName evidence="6">Oxysterol-binding protein</fullName>
    </recommendedName>
</protein>
<dbReference type="GO" id="GO:0032934">
    <property type="term" value="F:sterol binding"/>
    <property type="evidence" value="ECO:0007669"/>
    <property type="project" value="TreeGrafter"/>
</dbReference>
<dbReference type="InterPro" id="IPR000648">
    <property type="entry name" value="Oxysterol-bd"/>
</dbReference>
<evidence type="ECO:0008006" key="6">
    <source>
        <dbReference type="Google" id="ProtNLM"/>
    </source>
</evidence>
<feature type="region of interest" description="Disordered" evidence="3">
    <location>
        <begin position="207"/>
        <end position="242"/>
    </location>
</feature>
<reference evidence="4 5" key="1">
    <citation type="submission" date="2014-04" db="EMBL/GenBank/DDBJ databases">
        <authorList>
            <consortium name="DOE Joint Genome Institute"/>
            <person name="Kuo A."/>
            <person name="Zuccaro A."/>
            <person name="Kohler A."/>
            <person name="Nagy L.G."/>
            <person name="Floudas D."/>
            <person name="Copeland A."/>
            <person name="Barry K.W."/>
            <person name="Cichocki N."/>
            <person name="Veneault-Fourrey C."/>
            <person name="LaButti K."/>
            <person name="Lindquist E.A."/>
            <person name="Lipzen A."/>
            <person name="Lundell T."/>
            <person name="Morin E."/>
            <person name="Murat C."/>
            <person name="Sun H."/>
            <person name="Tunlid A."/>
            <person name="Henrissat B."/>
            <person name="Grigoriev I.V."/>
            <person name="Hibbett D.S."/>
            <person name="Martin F."/>
            <person name="Nordberg H.P."/>
            <person name="Cantor M.N."/>
            <person name="Hua S.X."/>
        </authorList>
    </citation>
    <scope>NUCLEOTIDE SEQUENCE [LARGE SCALE GENOMIC DNA]</scope>
    <source>
        <strain evidence="4 5">MAFF 305830</strain>
    </source>
</reference>
<evidence type="ECO:0000313" key="5">
    <source>
        <dbReference type="Proteomes" id="UP000054097"/>
    </source>
</evidence>
<organism evidence="4 5">
    <name type="scientific">Serendipita vermifera MAFF 305830</name>
    <dbReference type="NCBI Taxonomy" id="933852"/>
    <lineage>
        <taxon>Eukaryota</taxon>
        <taxon>Fungi</taxon>
        <taxon>Dikarya</taxon>
        <taxon>Basidiomycota</taxon>
        <taxon>Agaricomycotina</taxon>
        <taxon>Agaricomycetes</taxon>
        <taxon>Sebacinales</taxon>
        <taxon>Serendipitaceae</taxon>
        <taxon>Serendipita</taxon>
    </lineage>
</organism>
<dbReference type="Proteomes" id="UP000054097">
    <property type="component" value="Unassembled WGS sequence"/>
</dbReference>
<dbReference type="Gene3D" id="2.40.160.120">
    <property type="match status" value="1"/>
</dbReference>
<name>A0A0C3AY82_SERVB</name>
<reference evidence="5" key="2">
    <citation type="submission" date="2015-01" db="EMBL/GenBank/DDBJ databases">
        <title>Evolutionary Origins and Diversification of the Mycorrhizal Mutualists.</title>
        <authorList>
            <consortium name="DOE Joint Genome Institute"/>
            <consortium name="Mycorrhizal Genomics Consortium"/>
            <person name="Kohler A."/>
            <person name="Kuo A."/>
            <person name="Nagy L.G."/>
            <person name="Floudas D."/>
            <person name="Copeland A."/>
            <person name="Barry K.W."/>
            <person name="Cichocki N."/>
            <person name="Veneault-Fourrey C."/>
            <person name="LaButti K."/>
            <person name="Lindquist E.A."/>
            <person name="Lipzen A."/>
            <person name="Lundell T."/>
            <person name="Morin E."/>
            <person name="Murat C."/>
            <person name="Riley R."/>
            <person name="Ohm R."/>
            <person name="Sun H."/>
            <person name="Tunlid A."/>
            <person name="Henrissat B."/>
            <person name="Grigoriev I.V."/>
            <person name="Hibbett D.S."/>
            <person name="Martin F."/>
        </authorList>
    </citation>
    <scope>NUCLEOTIDE SEQUENCE [LARGE SCALE GENOMIC DNA]</scope>
    <source>
        <strain evidence="5">MAFF 305830</strain>
    </source>
</reference>
<evidence type="ECO:0000256" key="1">
    <source>
        <dbReference type="ARBA" id="ARBA00008842"/>
    </source>
</evidence>
<accession>A0A0C3AY82</accession>
<dbReference type="PANTHER" id="PTHR10972:SF212">
    <property type="entry name" value="OXYSTEROL-BINDING PROTEIN-LIKE PROTEIN 1"/>
    <property type="match status" value="1"/>
</dbReference>
<feature type="region of interest" description="Disordered" evidence="3">
    <location>
        <begin position="1"/>
        <end position="42"/>
    </location>
</feature>
<dbReference type="InterPro" id="IPR018494">
    <property type="entry name" value="Oxysterol-bd_CS"/>
</dbReference>
<dbReference type="AlphaFoldDB" id="A0A0C3AY82"/>
<dbReference type="HOGENOM" id="CLU_029722_0_0_1"/>
<sequence>MPTPTSSNLSLPTSKTSSEQAPHEDPDAPGEPISVPDSGDHGEGGKLKMIVQLVKRSLGVKDLAAMRISLPASLLEPVPNLEYWGYLDRPDLFAVINDSEDPLQRMLSVLRFVFSKDLKFVKGKVCKPYNSVLGEHFRAYYDIPAKAITFETTDSTEPPEFAWHLDDTETTGSHVTTLSAPPIRVRSPSSASLSVKSVKETAVLSDHHYAESSPNLRRPASSRISSTYEPSTVETEEPTDTTEAHNRVVFLTEQVCHHPPISAYWFECPSKGIEASGVDQIAARIAGTTLKVGPGSQNKGIFVRITKGHGAGENYQITHPTACVNGILRGSFYATVTDSTLITCTGGKGEQLRTLIEYKEEPWLGAPRFLLEGVIYKYTEGPEQESWTKVRQVPKDLIVATFEGCWRKAITWKLAGSTEASTLIDLSPLAVVPKQVRPIEEQLPNESRRLWEGVTSNLLKKEFSEATRIKQAIEQKQRDIAAERKRTNQTFVPVYFDADISSGAPILTTEGRKVMDEMIKETPKEA</sequence>
<evidence type="ECO:0000256" key="3">
    <source>
        <dbReference type="SAM" id="MobiDB-lite"/>
    </source>
</evidence>
<evidence type="ECO:0000256" key="2">
    <source>
        <dbReference type="RuleBase" id="RU003844"/>
    </source>
</evidence>
<dbReference type="GO" id="GO:0016020">
    <property type="term" value="C:membrane"/>
    <property type="evidence" value="ECO:0007669"/>
    <property type="project" value="TreeGrafter"/>
</dbReference>
<gene>
    <name evidence="4" type="ORF">M408DRAFT_244385</name>
</gene>
<feature type="compositionally biased region" description="Low complexity" evidence="3">
    <location>
        <begin position="1"/>
        <end position="18"/>
    </location>
</feature>